<dbReference type="AlphaFoldDB" id="B0Y0X6"/>
<feature type="transmembrane region" description="Helical" evidence="1">
    <location>
        <begin position="210"/>
        <end position="228"/>
    </location>
</feature>
<feature type="domain" description="MHYT" evidence="2">
    <location>
        <begin position="17"/>
        <end position="234"/>
    </location>
</feature>
<dbReference type="PROSITE" id="PS50924">
    <property type="entry name" value="MHYT"/>
    <property type="match status" value="1"/>
</dbReference>
<reference evidence="3 4" key="1">
    <citation type="journal article" date="2008" name="PLoS Genet.">
        <title>Genomic islands in the pathogenic filamentous fungus Aspergillus fumigatus.</title>
        <authorList>
            <person name="Fedorova N.D."/>
            <person name="Khaldi N."/>
            <person name="Joardar V.S."/>
            <person name="Maiti R."/>
            <person name="Amedeo P."/>
            <person name="Anderson M.J."/>
            <person name="Crabtree J."/>
            <person name="Silva J.C."/>
            <person name="Badger J.H."/>
            <person name="Albarraq A."/>
            <person name="Angiuoli S."/>
            <person name="Bussey H."/>
            <person name="Bowyer P."/>
            <person name="Cotty P.J."/>
            <person name="Dyer P.S."/>
            <person name="Egan A."/>
            <person name="Galens K."/>
            <person name="Fraser-Liggett C.M."/>
            <person name="Haas B.J."/>
            <person name="Inman J.M."/>
            <person name="Kent R."/>
            <person name="Lemieux S."/>
            <person name="Malavazi I."/>
            <person name="Orvis J."/>
            <person name="Roemer T."/>
            <person name="Ronning C.M."/>
            <person name="Sundaram J.P."/>
            <person name="Sutton G."/>
            <person name="Turner G."/>
            <person name="Venter J.C."/>
            <person name="White O.R."/>
            <person name="Whitty B.R."/>
            <person name="Youngman P."/>
            <person name="Wolfe K.H."/>
            <person name="Goldman G.H."/>
            <person name="Wortman J.R."/>
            <person name="Jiang B."/>
            <person name="Denning D.W."/>
            <person name="Nierman W.C."/>
        </authorList>
    </citation>
    <scope>NUCLEOTIDE SEQUENCE [LARGE SCALE GENOMIC DNA]</scope>
    <source>
        <strain evidence="4">CBS 144.89 / FGSC A1163 / CEA10</strain>
    </source>
</reference>
<proteinExistence type="predicted"/>
<evidence type="ECO:0000259" key="2">
    <source>
        <dbReference type="PROSITE" id="PS50924"/>
    </source>
</evidence>
<accession>B0Y0X6</accession>
<name>B0Y0X6_ASPFC</name>
<dbReference type="OrthoDB" id="264015at2759"/>
<sequence length="819" mass="90330">MAGSDDHPDGLPVAVSYLAGYIFLSYVVSTMGCATTLELLHRRTSKSGLYNWYNDYCSMYSFTWLTNNYRYILLTSSVTMGGIGIWCMHFIGNRAIVLGDGAAQIQIVYSVTFTGVSFILPVVVLLTAFYAIGTSEKAGYLRITLGGVLTGSSVCGMHYIGQLGIANYRCSYKVAHVVGAAVIAVFASTVALGIFFRWRATWTSSWWRRGICGCLLAIAVSGMHWTAAVGTSYKEHDPSVEQGGQLSRSQTVIICAVLVRCLPSSSAASKLTRSCDKACVSCSVLSACAILAGGDRRRSRAKARQVVLSCAFFDPAGRVMVTPHAGLPSRKIVDRYRGKTFNDDDLTRTHSAFLWAFRASRNWKLVKDVVPFLRSRIESEKAAEQQFSPQGGATDGDTEMQGDFDGFFKQHFCVTAQDLADELRQPLQDMGVLYDDILTTTTPVSRFSRAMGYSRLSANKGQMMFTVRQLSKHEAARLAASGLRFTSIENVIPVLSRRVHIPSMTLAAHLRDMRDYSISGRNFEPGVHLVSFVMRPTVHDNFEVLTAKGVSNPLPSASLPLKRLQIAHLESLSHMEGWTVSTCLNWLTSETARGYRDVDAFRQQLIQAMRDLSSVMPPDINSASRFSARPLIAPCRPSRHSDGNNCIILPFCVVGTLDTQISNPDFTFTPLRLFKAQQQVNDGFTGGDGFAKELSQELYYSNARSSSTTDPEIAPSVRALRRFWPSRKQPSDKMSATSQETLMEHSPFGEITVRKEVKVDITKFTELSTEPALGQHASQTTILAGDSASGTYVDELYHLCYSPKIRLRPDTFQQHSTVG</sequence>
<dbReference type="Proteomes" id="UP000001699">
    <property type="component" value="Unassembled WGS sequence"/>
</dbReference>
<dbReference type="EMBL" id="DS499597">
    <property type="protein sequence ID" value="EDP51867.1"/>
    <property type="molecule type" value="Genomic_DNA"/>
</dbReference>
<feature type="transmembrane region" description="Helical" evidence="1">
    <location>
        <begin position="20"/>
        <end position="40"/>
    </location>
</feature>
<dbReference type="Pfam" id="PF03707">
    <property type="entry name" value="MHYT"/>
    <property type="match status" value="2"/>
</dbReference>
<dbReference type="InterPro" id="IPR005330">
    <property type="entry name" value="MHYT_dom"/>
</dbReference>
<keyword evidence="4" id="KW-1185">Reference proteome</keyword>
<dbReference type="PhylomeDB" id="B0Y0X6"/>
<dbReference type="HOGENOM" id="CLU_008375_2_0_1"/>
<dbReference type="PANTHER" id="PTHR35152:SF1">
    <property type="entry name" value="DOMAIN SIGNALLING PROTEIN, PUTATIVE (AFU_ORTHOLOGUE AFUA_5G11310)-RELATED"/>
    <property type="match status" value="1"/>
</dbReference>
<feature type="transmembrane region" description="Helical" evidence="1">
    <location>
        <begin position="71"/>
        <end position="91"/>
    </location>
</feature>
<evidence type="ECO:0000313" key="3">
    <source>
        <dbReference type="EMBL" id="EDP51867.1"/>
    </source>
</evidence>
<keyword evidence="1" id="KW-1133">Transmembrane helix</keyword>
<evidence type="ECO:0000313" key="4">
    <source>
        <dbReference type="Proteomes" id="UP000001699"/>
    </source>
</evidence>
<evidence type="ECO:0000256" key="1">
    <source>
        <dbReference type="SAM" id="Phobius"/>
    </source>
</evidence>
<feature type="transmembrane region" description="Helical" evidence="1">
    <location>
        <begin position="139"/>
        <end position="160"/>
    </location>
</feature>
<feature type="transmembrane region" description="Helical" evidence="1">
    <location>
        <begin position="111"/>
        <end position="132"/>
    </location>
</feature>
<organism evidence="3 4">
    <name type="scientific">Aspergillus fumigatus (strain CBS 144.89 / FGSC A1163 / CEA10)</name>
    <name type="common">Neosartorya fumigata</name>
    <dbReference type="NCBI Taxonomy" id="451804"/>
    <lineage>
        <taxon>Eukaryota</taxon>
        <taxon>Fungi</taxon>
        <taxon>Dikarya</taxon>
        <taxon>Ascomycota</taxon>
        <taxon>Pezizomycotina</taxon>
        <taxon>Eurotiomycetes</taxon>
        <taxon>Eurotiomycetidae</taxon>
        <taxon>Eurotiales</taxon>
        <taxon>Aspergillaceae</taxon>
        <taxon>Aspergillus</taxon>
        <taxon>Aspergillus subgen. Fumigati</taxon>
    </lineage>
</organism>
<gene>
    <name evidence="3" type="ORF">AFUB_058880</name>
</gene>
<protein>
    <submittedName>
        <fullName evidence="3">MHYT domain signalling protein, putative</fullName>
    </submittedName>
</protein>
<keyword evidence="1" id="KW-0812">Transmembrane</keyword>
<keyword evidence="1" id="KW-0472">Membrane</keyword>
<feature type="transmembrane region" description="Helical" evidence="1">
    <location>
        <begin position="172"/>
        <end position="198"/>
    </location>
</feature>
<dbReference type="PANTHER" id="PTHR35152">
    <property type="entry name" value="DOMAIN SIGNALLING PROTEIN, PUTATIVE (AFU_ORTHOLOGUE AFUA_5G11310)-RELATED"/>
    <property type="match status" value="1"/>
</dbReference>